<name>A0A078B8L0_STYLE</name>
<evidence type="ECO:0000313" key="1">
    <source>
        <dbReference type="EMBL" id="CDW90749.1"/>
    </source>
</evidence>
<evidence type="ECO:0000313" key="2">
    <source>
        <dbReference type="Proteomes" id="UP000039865"/>
    </source>
</evidence>
<accession>A0A078B8L0</accession>
<dbReference type="EMBL" id="CCKQ01018768">
    <property type="protein sequence ID" value="CDW90749.1"/>
    <property type="molecule type" value="Genomic_DNA"/>
</dbReference>
<proteinExistence type="predicted"/>
<dbReference type="Proteomes" id="UP000039865">
    <property type="component" value="Unassembled WGS sequence"/>
</dbReference>
<dbReference type="InParanoid" id="A0A078B8L0"/>
<keyword evidence="2" id="KW-1185">Reference proteome</keyword>
<organism evidence="1 2">
    <name type="scientific">Stylonychia lemnae</name>
    <name type="common">Ciliate</name>
    <dbReference type="NCBI Taxonomy" id="5949"/>
    <lineage>
        <taxon>Eukaryota</taxon>
        <taxon>Sar</taxon>
        <taxon>Alveolata</taxon>
        <taxon>Ciliophora</taxon>
        <taxon>Intramacronucleata</taxon>
        <taxon>Spirotrichea</taxon>
        <taxon>Stichotrichia</taxon>
        <taxon>Sporadotrichida</taxon>
        <taxon>Oxytrichidae</taxon>
        <taxon>Stylonychinae</taxon>
        <taxon>Stylonychia</taxon>
    </lineage>
</organism>
<reference evidence="1 2" key="1">
    <citation type="submission" date="2014-06" db="EMBL/GenBank/DDBJ databases">
        <authorList>
            <person name="Swart Estienne"/>
        </authorList>
    </citation>
    <scope>NUCLEOTIDE SEQUENCE [LARGE SCALE GENOMIC DNA]</scope>
    <source>
        <strain evidence="1 2">130c</strain>
    </source>
</reference>
<protein>
    <submittedName>
        <fullName evidence="1">Uncharacterized protein</fullName>
    </submittedName>
</protein>
<sequence>MGSYGGFCEKDISVGAYRGLWALNFNKKPGELNDYYFQLIKWDPLFQQWYKLDGIYGYKIEAFNEMSIAVLDLMSKIRISTEGFLQQQLHVFKKVSDDRKLEEEQKKQENSTKLCSDSKILKGNGPDLIKSNLDRKYF</sequence>
<dbReference type="AlphaFoldDB" id="A0A078B8L0"/>
<gene>
    <name evidence="1" type="primary">Contig17538.g18655</name>
    <name evidence="1" type="ORF">STYLEM_19896</name>
</gene>